<evidence type="ECO:0000259" key="6">
    <source>
        <dbReference type="PROSITE" id="PS50405"/>
    </source>
</evidence>
<dbReference type="SUPFAM" id="SSF47616">
    <property type="entry name" value="GST C-terminal domain-like"/>
    <property type="match status" value="1"/>
</dbReference>
<gene>
    <name evidence="7" type="ORF">FisN_3Hh316</name>
</gene>
<dbReference type="Gene3D" id="3.40.30.10">
    <property type="entry name" value="Glutaredoxin"/>
    <property type="match status" value="1"/>
</dbReference>
<reference evidence="7 8" key="1">
    <citation type="journal article" date="2015" name="Plant Cell">
        <title>Oil accumulation by the oleaginous diatom Fistulifera solaris as revealed by the genome and transcriptome.</title>
        <authorList>
            <person name="Tanaka T."/>
            <person name="Maeda Y."/>
            <person name="Veluchamy A."/>
            <person name="Tanaka M."/>
            <person name="Abida H."/>
            <person name="Marechal E."/>
            <person name="Bowler C."/>
            <person name="Muto M."/>
            <person name="Sunaga Y."/>
            <person name="Tanaka M."/>
            <person name="Yoshino T."/>
            <person name="Taniguchi T."/>
            <person name="Fukuda Y."/>
            <person name="Nemoto M."/>
            <person name="Matsumoto M."/>
            <person name="Wong P.S."/>
            <person name="Aburatani S."/>
            <person name="Fujibuchi W."/>
        </authorList>
    </citation>
    <scope>NUCLEOTIDE SEQUENCE [LARGE SCALE GENOMIC DNA]</scope>
    <source>
        <strain evidence="7 8">JPCC DA0580</strain>
    </source>
</reference>
<dbReference type="PANTHER" id="PTHR44420:SF2">
    <property type="entry name" value="GLUTATHIONE S-TRANSFERASE DHAR2-RELATED"/>
    <property type="match status" value="1"/>
</dbReference>
<comment type="similarity">
    <text evidence="2">Belongs to the GST superfamily. DHAR family.</text>
</comment>
<dbReference type="GO" id="GO:0045174">
    <property type="term" value="F:glutathione dehydrogenase (ascorbate) activity"/>
    <property type="evidence" value="ECO:0007669"/>
    <property type="project" value="UniProtKB-EC"/>
</dbReference>
<dbReference type="PANTHER" id="PTHR44420">
    <property type="entry name" value="GLUTATHIONE S-TRANSFERASE DHAR2-RELATED"/>
    <property type="match status" value="1"/>
</dbReference>
<dbReference type="PROSITE" id="PS50405">
    <property type="entry name" value="GST_CTER"/>
    <property type="match status" value="1"/>
</dbReference>
<accession>A0A1Z5JQA0</accession>
<evidence type="ECO:0000313" key="8">
    <source>
        <dbReference type="Proteomes" id="UP000198406"/>
    </source>
</evidence>
<dbReference type="InterPro" id="IPR044627">
    <property type="entry name" value="DHAR1/2/3/4"/>
</dbReference>
<dbReference type="InterPro" id="IPR010987">
    <property type="entry name" value="Glutathione-S-Trfase_C-like"/>
</dbReference>
<sequence length="265" mass="30229">MTEGSCFFQLFLFLWVAVASGWQIPFVARRFTALSVSNRGLEVRQEGATPTEGGMILYCKAGPDGQAIGDCPFCHFVRIVLEELNLEYEVLPTTSETKPKWLVDHYEGKMPALRHRKECYTESSVIVDYLLFFFGKNKELSQISSSNEIVGGLFPAVAKYLKHTPDNDDTDLELRDNLKITLQQLDDHLVGKQFWNGDVFTQVDCKLAPQLYHLQCGIDAFHKQIDLAEYVHLSQYMTNLFARPSFQATVYPKEAVEWGWSNARN</sequence>
<dbReference type="InterPro" id="IPR036249">
    <property type="entry name" value="Thioredoxin-like_sf"/>
</dbReference>
<dbReference type="CDD" id="cd00570">
    <property type="entry name" value="GST_N_family"/>
    <property type="match status" value="1"/>
</dbReference>
<keyword evidence="8" id="KW-1185">Reference proteome</keyword>
<name>A0A1Z5JQA0_FISSO</name>
<dbReference type="AlphaFoldDB" id="A0A1Z5JQA0"/>
<dbReference type="InterPro" id="IPR036282">
    <property type="entry name" value="Glutathione-S-Trfase_C_sf"/>
</dbReference>
<feature type="domain" description="GST N-terminal" evidence="5">
    <location>
        <begin position="61"/>
        <end position="138"/>
    </location>
</feature>
<dbReference type="PROSITE" id="PS50404">
    <property type="entry name" value="GST_NTER"/>
    <property type="match status" value="1"/>
</dbReference>
<dbReference type="SUPFAM" id="SSF52833">
    <property type="entry name" value="Thioredoxin-like"/>
    <property type="match status" value="1"/>
</dbReference>
<dbReference type="InParanoid" id="A0A1Z5JQA0"/>
<evidence type="ECO:0000256" key="4">
    <source>
        <dbReference type="SAM" id="SignalP"/>
    </source>
</evidence>
<dbReference type="Proteomes" id="UP000198406">
    <property type="component" value="Unassembled WGS sequence"/>
</dbReference>
<dbReference type="InterPro" id="IPR004045">
    <property type="entry name" value="Glutathione_S-Trfase_N"/>
</dbReference>
<evidence type="ECO:0000313" key="7">
    <source>
        <dbReference type="EMBL" id="GAX16203.1"/>
    </source>
</evidence>
<organism evidence="7 8">
    <name type="scientific">Fistulifera solaris</name>
    <name type="common">Oleaginous diatom</name>
    <dbReference type="NCBI Taxonomy" id="1519565"/>
    <lineage>
        <taxon>Eukaryota</taxon>
        <taxon>Sar</taxon>
        <taxon>Stramenopiles</taxon>
        <taxon>Ochrophyta</taxon>
        <taxon>Bacillariophyta</taxon>
        <taxon>Bacillariophyceae</taxon>
        <taxon>Bacillariophycidae</taxon>
        <taxon>Naviculales</taxon>
        <taxon>Naviculaceae</taxon>
        <taxon>Fistulifera</taxon>
    </lineage>
</organism>
<dbReference type="Gene3D" id="1.20.1050.10">
    <property type="match status" value="1"/>
</dbReference>
<evidence type="ECO:0000259" key="5">
    <source>
        <dbReference type="PROSITE" id="PS50404"/>
    </source>
</evidence>
<keyword evidence="1" id="KW-0808">Transferase</keyword>
<dbReference type="EMBL" id="BDSP01000102">
    <property type="protein sequence ID" value="GAX16203.1"/>
    <property type="molecule type" value="Genomic_DNA"/>
</dbReference>
<comment type="catalytic activity">
    <reaction evidence="3">
        <text>L-dehydroascorbate + 2 glutathione = glutathione disulfide + L-ascorbate</text>
        <dbReference type="Rhea" id="RHEA:24424"/>
        <dbReference type="ChEBI" id="CHEBI:38290"/>
        <dbReference type="ChEBI" id="CHEBI:57925"/>
        <dbReference type="ChEBI" id="CHEBI:58297"/>
        <dbReference type="ChEBI" id="CHEBI:58539"/>
        <dbReference type="EC" id="1.8.5.1"/>
    </reaction>
</comment>
<evidence type="ECO:0000256" key="3">
    <source>
        <dbReference type="ARBA" id="ARBA00049544"/>
    </source>
</evidence>
<evidence type="ECO:0000256" key="1">
    <source>
        <dbReference type="ARBA" id="ARBA00022679"/>
    </source>
</evidence>
<dbReference type="Pfam" id="PF13417">
    <property type="entry name" value="GST_N_3"/>
    <property type="match status" value="1"/>
</dbReference>
<dbReference type="GO" id="GO:0033355">
    <property type="term" value="P:ascorbate glutathione cycle"/>
    <property type="evidence" value="ECO:0007669"/>
    <property type="project" value="InterPro"/>
</dbReference>
<feature type="chain" id="PRO_5012193525" evidence="4">
    <location>
        <begin position="22"/>
        <end position="265"/>
    </location>
</feature>
<dbReference type="OrthoDB" id="1935530at2759"/>
<feature type="domain" description="GST C-terminal" evidence="6">
    <location>
        <begin position="136"/>
        <end position="265"/>
    </location>
</feature>
<proteinExistence type="inferred from homology"/>
<dbReference type="GO" id="GO:0016740">
    <property type="term" value="F:transferase activity"/>
    <property type="evidence" value="ECO:0007669"/>
    <property type="project" value="UniProtKB-KW"/>
</dbReference>
<feature type="signal peptide" evidence="4">
    <location>
        <begin position="1"/>
        <end position="21"/>
    </location>
</feature>
<evidence type="ECO:0000256" key="2">
    <source>
        <dbReference type="ARBA" id="ARBA00024194"/>
    </source>
</evidence>
<comment type="caution">
    <text evidence="7">The sequence shown here is derived from an EMBL/GenBank/DDBJ whole genome shotgun (WGS) entry which is preliminary data.</text>
</comment>
<keyword evidence="4" id="KW-0732">Signal</keyword>
<protein>
    <submittedName>
        <fullName evidence="7">Chloride intracellular channel protein 2</fullName>
    </submittedName>
</protein>